<evidence type="ECO:0000313" key="3">
    <source>
        <dbReference type="Proteomes" id="UP000422108"/>
    </source>
</evidence>
<reference evidence="2 3" key="1">
    <citation type="submission" date="2019-11" db="EMBL/GenBank/DDBJ databases">
        <title>Comparative genomics of hydrocarbon-degrading Desulfosarcina strains.</title>
        <authorList>
            <person name="Watanabe M."/>
            <person name="Kojima H."/>
            <person name="Fukui M."/>
        </authorList>
    </citation>
    <scope>NUCLEOTIDE SEQUENCE [LARGE SCALE GENOMIC DNA]</scope>
    <source>
        <strain evidence="3">oXyS1</strain>
    </source>
</reference>
<evidence type="ECO:0000256" key="1">
    <source>
        <dbReference type="SAM" id="Phobius"/>
    </source>
</evidence>
<dbReference type="Proteomes" id="UP000422108">
    <property type="component" value="Chromosome"/>
</dbReference>
<name>A0A5K8A8L6_9BACT</name>
<keyword evidence="1" id="KW-0472">Membrane</keyword>
<keyword evidence="3" id="KW-1185">Reference proteome</keyword>
<keyword evidence="1" id="KW-1133">Transmembrane helix</keyword>
<accession>A0A5K8A8L6</accession>
<proteinExistence type="predicted"/>
<protein>
    <submittedName>
        <fullName evidence="2">Uncharacterized protein</fullName>
    </submittedName>
</protein>
<evidence type="ECO:0000313" key="2">
    <source>
        <dbReference type="EMBL" id="BBO88809.1"/>
    </source>
</evidence>
<dbReference type="EMBL" id="AP021879">
    <property type="protein sequence ID" value="BBO88809.1"/>
    <property type="molecule type" value="Genomic_DNA"/>
</dbReference>
<keyword evidence="1" id="KW-0812">Transmembrane</keyword>
<dbReference type="AlphaFoldDB" id="A0A5K8A8L6"/>
<feature type="transmembrane region" description="Helical" evidence="1">
    <location>
        <begin position="53"/>
        <end position="72"/>
    </location>
</feature>
<gene>
    <name evidence="2" type="ORF">DSCOOX_19890</name>
</gene>
<dbReference type="RefSeq" id="WP_155310079.1">
    <property type="nucleotide sequence ID" value="NZ_AP021879.1"/>
</dbReference>
<organism evidence="2 3">
    <name type="scientific">Desulfosarcina ovata subsp. ovata</name>
    <dbReference type="NCBI Taxonomy" id="2752305"/>
    <lineage>
        <taxon>Bacteria</taxon>
        <taxon>Pseudomonadati</taxon>
        <taxon>Thermodesulfobacteriota</taxon>
        <taxon>Desulfobacteria</taxon>
        <taxon>Desulfobacterales</taxon>
        <taxon>Desulfosarcinaceae</taxon>
        <taxon>Desulfosarcina</taxon>
    </lineage>
</organism>
<sequence>MSLTELVACYLLNLLFWLWVVRWGGAEWLEGTFASGFLINIFASRWSAEGIKLFGVLTILISTILFLVAIFYPDFRYFFS</sequence>